<dbReference type="RefSeq" id="WP_057644377.1">
    <property type="nucleotide sequence ID" value="NZ_LLXU01000052.1"/>
</dbReference>
<sequence length="62" mass="6696">MNRPTVFRARTRPCHPLAGGKVFRRAALGFRLRCAPAPVLAPHLAGFTAHALALRRIDGPPA</sequence>
<evidence type="ECO:0000313" key="2">
    <source>
        <dbReference type="Proteomes" id="UP000051802"/>
    </source>
</evidence>
<dbReference type="AlphaFoldDB" id="A0A0R0AZ57"/>
<dbReference type="Proteomes" id="UP000051802">
    <property type="component" value="Unassembled WGS sequence"/>
</dbReference>
<dbReference type="EMBL" id="LLXU01000052">
    <property type="protein sequence ID" value="KRG46769.1"/>
    <property type="molecule type" value="Genomic_DNA"/>
</dbReference>
<proteinExistence type="predicted"/>
<accession>A0A0R0AZ57</accession>
<comment type="caution">
    <text evidence="1">The sequence shown here is derived from an EMBL/GenBank/DDBJ whole genome shotgun (WGS) entry which is preliminary data.</text>
</comment>
<gene>
    <name evidence="1" type="ORF">ARC20_04840</name>
</gene>
<dbReference type="OrthoDB" id="9897707at2"/>
<organism evidence="1 2">
    <name type="scientific">Stenotrophomonas panacihumi</name>
    <dbReference type="NCBI Taxonomy" id="676599"/>
    <lineage>
        <taxon>Bacteria</taxon>
        <taxon>Pseudomonadati</taxon>
        <taxon>Pseudomonadota</taxon>
        <taxon>Gammaproteobacteria</taxon>
        <taxon>Lysobacterales</taxon>
        <taxon>Lysobacteraceae</taxon>
        <taxon>Stenotrophomonas</taxon>
    </lineage>
</organism>
<name>A0A0R0AZ57_9GAMM</name>
<dbReference type="STRING" id="676599.ARC20_04840"/>
<reference evidence="1 2" key="1">
    <citation type="submission" date="2015-10" db="EMBL/GenBank/DDBJ databases">
        <title>Genome sequencing and analysis of members of genus Stenotrophomonas.</title>
        <authorList>
            <person name="Patil P.P."/>
            <person name="Midha S."/>
            <person name="Patil P.B."/>
        </authorList>
    </citation>
    <scope>NUCLEOTIDE SEQUENCE [LARGE SCALE GENOMIC DNA]</scope>
    <source>
        <strain evidence="1 2">JCM 16536</strain>
    </source>
</reference>
<protein>
    <submittedName>
        <fullName evidence="1">Uncharacterized protein</fullName>
    </submittedName>
</protein>
<keyword evidence="2" id="KW-1185">Reference proteome</keyword>
<evidence type="ECO:0000313" key="1">
    <source>
        <dbReference type="EMBL" id="KRG46769.1"/>
    </source>
</evidence>